<dbReference type="Proteomes" id="UP000233837">
    <property type="component" value="Unassembled WGS sequence"/>
</dbReference>
<dbReference type="AlphaFoldDB" id="A0A2I0XEH4"/>
<reference evidence="1 2" key="2">
    <citation type="journal article" date="2017" name="Nature">
        <title>The Apostasia genome and the evolution of orchids.</title>
        <authorList>
            <person name="Zhang G.Q."/>
            <person name="Liu K.W."/>
            <person name="Li Z."/>
            <person name="Lohaus R."/>
            <person name="Hsiao Y.Y."/>
            <person name="Niu S.C."/>
            <person name="Wang J.Y."/>
            <person name="Lin Y.C."/>
            <person name="Xu Q."/>
            <person name="Chen L.J."/>
            <person name="Yoshida K."/>
            <person name="Fujiwara S."/>
            <person name="Wang Z.W."/>
            <person name="Zhang Y.Q."/>
            <person name="Mitsuda N."/>
            <person name="Wang M."/>
            <person name="Liu G.H."/>
            <person name="Pecoraro L."/>
            <person name="Huang H.X."/>
            <person name="Xiao X.J."/>
            <person name="Lin M."/>
            <person name="Wu X.Y."/>
            <person name="Wu W.L."/>
            <person name="Chen Y.Y."/>
            <person name="Chang S.B."/>
            <person name="Sakamoto S."/>
            <person name="Ohme-Takagi M."/>
            <person name="Yagi M."/>
            <person name="Zeng S.J."/>
            <person name="Shen C.Y."/>
            <person name="Yeh C.M."/>
            <person name="Luo Y.B."/>
            <person name="Tsai W.C."/>
            <person name="Van de Peer Y."/>
            <person name="Liu Z.J."/>
        </authorList>
    </citation>
    <scope>NUCLEOTIDE SEQUENCE [LARGE SCALE GENOMIC DNA]</scope>
    <source>
        <tissue evidence="1">The whole plant</tissue>
    </source>
</reference>
<keyword evidence="2" id="KW-1185">Reference proteome</keyword>
<dbReference type="EMBL" id="KZ501954">
    <property type="protein sequence ID" value="PKU86300.1"/>
    <property type="molecule type" value="Genomic_DNA"/>
</dbReference>
<protein>
    <submittedName>
        <fullName evidence="1">Uncharacterized protein</fullName>
    </submittedName>
</protein>
<reference evidence="1 2" key="1">
    <citation type="journal article" date="2016" name="Sci. Rep.">
        <title>The Dendrobium catenatum Lindl. genome sequence provides insights into polysaccharide synthase, floral development and adaptive evolution.</title>
        <authorList>
            <person name="Zhang G.Q."/>
            <person name="Xu Q."/>
            <person name="Bian C."/>
            <person name="Tsai W.C."/>
            <person name="Yeh C.M."/>
            <person name="Liu K.W."/>
            <person name="Yoshida K."/>
            <person name="Zhang L.S."/>
            <person name="Chang S.B."/>
            <person name="Chen F."/>
            <person name="Shi Y."/>
            <person name="Su Y.Y."/>
            <person name="Zhang Y.Q."/>
            <person name="Chen L.J."/>
            <person name="Yin Y."/>
            <person name="Lin M."/>
            <person name="Huang H."/>
            <person name="Deng H."/>
            <person name="Wang Z.W."/>
            <person name="Zhu S.L."/>
            <person name="Zhao X."/>
            <person name="Deng C."/>
            <person name="Niu S.C."/>
            <person name="Huang J."/>
            <person name="Wang M."/>
            <person name="Liu G.H."/>
            <person name="Yang H.J."/>
            <person name="Xiao X.J."/>
            <person name="Hsiao Y.Y."/>
            <person name="Wu W.L."/>
            <person name="Chen Y.Y."/>
            <person name="Mitsuda N."/>
            <person name="Ohme-Takagi M."/>
            <person name="Luo Y.B."/>
            <person name="Van de Peer Y."/>
            <person name="Liu Z.J."/>
        </authorList>
    </citation>
    <scope>NUCLEOTIDE SEQUENCE [LARGE SCALE GENOMIC DNA]</scope>
    <source>
        <tissue evidence="1">The whole plant</tissue>
    </source>
</reference>
<accession>A0A2I0XEH4</accession>
<name>A0A2I0XEH4_9ASPA</name>
<gene>
    <name evidence="1" type="ORF">MA16_Dca002131</name>
</gene>
<organism evidence="1 2">
    <name type="scientific">Dendrobium catenatum</name>
    <dbReference type="NCBI Taxonomy" id="906689"/>
    <lineage>
        <taxon>Eukaryota</taxon>
        <taxon>Viridiplantae</taxon>
        <taxon>Streptophyta</taxon>
        <taxon>Embryophyta</taxon>
        <taxon>Tracheophyta</taxon>
        <taxon>Spermatophyta</taxon>
        <taxon>Magnoliopsida</taxon>
        <taxon>Liliopsida</taxon>
        <taxon>Asparagales</taxon>
        <taxon>Orchidaceae</taxon>
        <taxon>Epidendroideae</taxon>
        <taxon>Malaxideae</taxon>
        <taxon>Dendrobiinae</taxon>
        <taxon>Dendrobium</taxon>
    </lineage>
</organism>
<sequence>MMLLYHTEVGGREVIFKGFFTLLWELKESHFSIVNYRKRESLGSELRSWWVAQTSSFKGSRGALVIKENSGDVPKKNIHVEGKGKSISKEFKIVTPQLDKGLLALNWTDPSTSSLGMKFFGIFTTKELGDVTSKSRLDIDGGIRQEVFNNSTYGPWFLINSNKNIRTIQRTTNVKPTTLKFVKKQMKPVLEVHDGMLNVRTVNLIGTNELELKNSNAEMDQIEEGEIILEQDHCIEVMQAIGDKELYVQANEDIEKSDGDMGMDFTPVTFFLLVVVNKFDVLDVKDEDKV</sequence>
<evidence type="ECO:0000313" key="1">
    <source>
        <dbReference type="EMBL" id="PKU86300.1"/>
    </source>
</evidence>
<evidence type="ECO:0000313" key="2">
    <source>
        <dbReference type="Proteomes" id="UP000233837"/>
    </source>
</evidence>
<proteinExistence type="predicted"/>